<evidence type="ECO:0000313" key="1">
    <source>
        <dbReference type="EMBL" id="TYR37459.1"/>
    </source>
</evidence>
<evidence type="ECO:0000313" key="2">
    <source>
        <dbReference type="Proteomes" id="UP000322362"/>
    </source>
</evidence>
<dbReference type="EMBL" id="VTAV01000002">
    <property type="protein sequence ID" value="TYR37459.1"/>
    <property type="molecule type" value="Genomic_DNA"/>
</dbReference>
<dbReference type="Proteomes" id="UP000322362">
    <property type="component" value="Unassembled WGS sequence"/>
</dbReference>
<name>A0A5D4HCB4_9SPHI</name>
<dbReference type="RefSeq" id="WP_148918200.1">
    <property type="nucleotide sequence ID" value="NZ_VTAV01000002.1"/>
</dbReference>
<gene>
    <name evidence="1" type="ORF">FXV77_05495</name>
</gene>
<keyword evidence="2" id="KW-1185">Reference proteome</keyword>
<protein>
    <submittedName>
        <fullName evidence="1">Uncharacterized protein</fullName>
    </submittedName>
</protein>
<organism evidence="1 2">
    <name type="scientific">Sphingobacterium phlebotomi</name>
    <dbReference type="NCBI Taxonomy" id="2605433"/>
    <lineage>
        <taxon>Bacteria</taxon>
        <taxon>Pseudomonadati</taxon>
        <taxon>Bacteroidota</taxon>
        <taxon>Sphingobacteriia</taxon>
        <taxon>Sphingobacteriales</taxon>
        <taxon>Sphingobacteriaceae</taxon>
        <taxon>Sphingobacterium</taxon>
    </lineage>
</organism>
<sequence>MDEKQLKQLMAGLDSRGFLGGTAEQDIAVYAALGLPLFSVNVQRDFGEERMFFKLTFELKEDQKNYELTNIHAKYRRPIVIDRQMAKEVDIPKLEDKMASVEWETYWRKVKLGLDTTDIGAKISSIYSGLASILNGEVQDREIALLIMYKYWPEDMFNLLAGNLEFGKEAYERSMDYRLGTYPTLTAEQAFLMMSERIDSLENMLMELEIPDKLAENLPYILYGKLRAAPDNAELKMDFNAEDFHILLTIPLKKTDGWYHLHDYTIEATAFPPIAHGIFNGVDSDKLDKKLASIDWRNDPDLVSRSEEKGELEFDTEVEQLEEELFRLALDPEGKIVADQLRVRHFLGAPFFDSTISDEAWDWLASLPKKTTQFPVHILVPQAIQMMSGRPVLAASQEWNSPDDIWLKVNYKVTGTGNIVSIAGISEKDLDAMVHTLPVNHYEKGKIATGLKNGKRVYAVSTYGTLVGVELSTDADRLYLYNKQGKSIPFNFRLDPDWKPVDIEEKRFIAQRKVTGTNKRKGKNL</sequence>
<dbReference type="AlphaFoldDB" id="A0A5D4HCB4"/>
<proteinExistence type="predicted"/>
<reference evidence="1 2" key="1">
    <citation type="submission" date="2019-08" db="EMBL/GenBank/DDBJ databases">
        <title>Phlebobacter frassis gen. nov. sp. nov., a new member of family Sphingobacteriaceae isolated from sand fly rearing media.</title>
        <authorList>
            <person name="Kakumanu M.L."/>
            <person name="Marayati B.F."/>
            <person name="Wada-Katsumata A."/>
            <person name="Wasserberg G."/>
            <person name="Schal C."/>
            <person name="Apperson C.S."/>
            <person name="Ponnusamy L."/>
        </authorList>
    </citation>
    <scope>NUCLEOTIDE SEQUENCE [LARGE SCALE GENOMIC DNA]</scope>
    <source>
        <strain evidence="1 2">SSI9</strain>
    </source>
</reference>
<accession>A0A5D4HCB4</accession>
<comment type="caution">
    <text evidence="1">The sequence shown here is derived from an EMBL/GenBank/DDBJ whole genome shotgun (WGS) entry which is preliminary data.</text>
</comment>